<dbReference type="GO" id="GO:0005886">
    <property type="term" value="C:plasma membrane"/>
    <property type="evidence" value="ECO:0007669"/>
    <property type="project" value="UniProtKB-SubCell"/>
</dbReference>
<feature type="transmembrane region" description="Helical" evidence="11">
    <location>
        <begin position="78"/>
        <end position="99"/>
    </location>
</feature>
<dbReference type="InterPro" id="IPR001991">
    <property type="entry name" value="Na-dicarboxylate_symporter"/>
</dbReference>
<comment type="subcellular location">
    <subcellularLocation>
        <location evidence="1">Cell membrane</location>
        <topology evidence="1">Multi-pass membrane protein</topology>
    </subcellularLocation>
    <subcellularLocation>
        <location evidence="11">Membrane</location>
        <topology evidence="11">Multi-pass membrane protein</topology>
    </subcellularLocation>
</comment>
<keyword evidence="5 11" id="KW-0812">Transmembrane</keyword>
<dbReference type="GeneID" id="116039651"/>
<organism evidence="12 13">
    <name type="scientific">Sander lucioperca</name>
    <name type="common">Pike-perch</name>
    <name type="synonym">Perca lucioperca</name>
    <dbReference type="NCBI Taxonomy" id="283035"/>
    <lineage>
        <taxon>Eukaryota</taxon>
        <taxon>Metazoa</taxon>
        <taxon>Chordata</taxon>
        <taxon>Craniata</taxon>
        <taxon>Vertebrata</taxon>
        <taxon>Euteleostomi</taxon>
        <taxon>Actinopterygii</taxon>
        <taxon>Neopterygii</taxon>
        <taxon>Teleostei</taxon>
        <taxon>Neoteleostei</taxon>
        <taxon>Acanthomorphata</taxon>
        <taxon>Eupercaria</taxon>
        <taxon>Perciformes</taxon>
        <taxon>Percoidei</taxon>
        <taxon>Percidae</taxon>
        <taxon>Luciopercinae</taxon>
        <taxon>Sander</taxon>
    </lineage>
</organism>
<dbReference type="InterPro" id="IPR036458">
    <property type="entry name" value="Na:dicarbo_symporter_sf"/>
</dbReference>
<name>A0A8C9YNN4_SANLU</name>
<feature type="transmembrane region" description="Helical" evidence="11">
    <location>
        <begin position="111"/>
        <end position="131"/>
    </location>
</feature>
<dbReference type="SUPFAM" id="SSF118215">
    <property type="entry name" value="Proton glutamate symport protein"/>
    <property type="match status" value="1"/>
</dbReference>
<keyword evidence="4" id="KW-0597">Phosphoprotein</keyword>
<keyword evidence="10 11" id="KW-0472">Membrane</keyword>
<keyword evidence="3" id="KW-1003">Cell membrane</keyword>
<evidence type="ECO:0000313" key="12">
    <source>
        <dbReference type="Ensembl" id="ENSSLUP00000027715.1"/>
    </source>
</evidence>
<evidence type="ECO:0000313" key="13">
    <source>
        <dbReference type="Proteomes" id="UP000694568"/>
    </source>
</evidence>
<sequence>MTMENDVTEEEITSGTRSWRDFINTCWTYILENKFLFSNQAAVILGIALGLTLKAYGQVDSNIHLYIGFPGEMLMRMLQVDTVPLIVTSVIMGVSGLSVHSSRKIALRSTAYILCTTLIATIIGITLVLLMKPGVAYGSEIEEGQEGEDFSTADALMDLLRNMVPHNLIQACFQQFRTEKTEIETEDYDYSSSMMKNVTEVRKRGRYVNGFNTMGLIVWSFVFGVILNKMGEKGKILVEVVTVMNEAITTTIDMIMGYLPVGVMFMIASNVLEIYDWDTIFKLGMFVLVVMIGLVIQGAIVLPLIYFVFTRRSPLAVMRGVFPALMTALVISSSSATLPVTFECCEDRLKIDQRITRFILPIGTSLNLNGSAIYEVVAAVFIAQLNKIHLDFAHLLTVAVTAAVASIGAAGLPATGAVTTLFVLAAAGLPAKEASTLVVVEWLLDRCNTAINVMGNCYGAALIYRVSTQELEHMTRRDAANLENIQVNISSQASDEDIFHSDASQSEDIGLQILRTPPEYLSDQDSDDQNV</sequence>
<dbReference type="InterPro" id="IPR050746">
    <property type="entry name" value="DAACS"/>
</dbReference>
<dbReference type="PANTHER" id="PTHR11958">
    <property type="entry name" value="SODIUM/DICARBOXYLATE SYMPORTER-RELATED"/>
    <property type="match status" value="1"/>
</dbReference>
<evidence type="ECO:0000256" key="6">
    <source>
        <dbReference type="ARBA" id="ARBA00022723"/>
    </source>
</evidence>
<reference evidence="12" key="2">
    <citation type="submission" date="2025-09" db="UniProtKB">
        <authorList>
            <consortium name="Ensembl"/>
        </authorList>
    </citation>
    <scope>IDENTIFICATION</scope>
</reference>
<dbReference type="RefSeq" id="XP_031140455.1">
    <property type="nucleotide sequence ID" value="XM_031284595.2"/>
</dbReference>
<proteinExistence type="inferred from homology"/>
<evidence type="ECO:0000256" key="9">
    <source>
        <dbReference type="ARBA" id="ARBA00023053"/>
    </source>
</evidence>
<dbReference type="KEGG" id="sluc:116039651"/>
<evidence type="ECO:0000256" key="11">
    <source>
        <dbReference type="RuleBase" id="RU361216"/>
    </source>
</evidence>
<dbReference type="PRINTS" id="PR00173">
    <property type="entry name" value="EDTRNSPORT"/>
</dbReference>
<feature type="transmembrane region" description="Helical" evidence="11">
    <location>
        <begin position="37"/>
        <end position="57"/>
    </location>
</feature>
<evidence type="ECO:0000256" key="10">
    <source>
        <dbReference type="ARBA" id="ARBA00023136"/>
    </source>
</evidence>
<feature type="transmembrane region" description="Helical" evidence="11">
    <location>
        <begin position="366"/>
        <end position="386"/>
    </location>
</feature>
<protein>
    <recommendedName>
        <fullName evidence="11">Amino acid transporter</fullName>
    </recommendedName>
</protein>
<dbReference type="AlphaFoldDB" id="A0A8C9YNN4"/>
<reference evidence="12" key="1">
    <citation type="submission" date="2025-08" db="UniProtKB">
        <authorList>
            <consortium name="Ensembl"/>
        </authorList>
    </citation>
    <scope>IDENTIFICATION</scope>
</reference>
<keyword evidence="9" id="KW-0915">Sodium</keyword>
<dbReference type="GO" id="GO:0015501">
    <property type="term" value="F:glutamate:sodium symporter activity"/>
    <property type="evidence" value="ECO:0007669"/>
    <property type="project" value="TreeGrafter"/>
</dbReference>
<evidence type="ECO:0000256" key="5">
    <source>
        <dbReference type="ARBA" id="ARBA00022692"/>
    </source>
</evidence>
<gene>
    <name evidence="12" type="primary">LOC116039651</name>
</gene>
<dbReference type="Ensembl" id="ENSSLUT00000028610.1">
    <property type="protein sequence ID" value="ENSSLUP00000027715.1"/>
    <property type="gene ID" value="ENSSLUG00000012552.1"/>
</dbReference>
<dbReference type="Proteomes" id="UP000694568">
    <property type="component" value="Unplaced"/>
</dbReference>
<feature type="transmembrane region" description="Helical" evidence="11">
    <location>
        <begin position="280"/>
        <end position="309"/>
    </location>
</feature>
<keyword evidence="13" id="KW-1185">Reference proteome</keyword>
<keyword evidence="8 11" id="KW-1133">Transmembrane helix</keyword>
<evidence type="ECO:0000256" key="3">
    <source>
        <dbReference type="ARBA" id="ARBA00022475"/>
    </source>
</evidence>
<dbReference type="GO" id="GO:0005313">
    <property type="term" value="F:L-glutamate transmembrane transporter activity"/>
    <property type="evidence" value="ECO:0007669"/>
    <property type="project" value="TreeGrafter"/>
</dbReference>
<evidence type="ECO:0000256" key="2">
    <source>
        <dbReference type="ARBA" id="ARBA00022448"/>
    </source>
</evidence>
<dbReference type="GeneTree" id="ENSGT00940000167643"/>
<accession>A0A8C9YNN4</accession>
<evidence type="ECO:0000256" key="8">
    <source>
        <dbReference type="ARBA" id="ARBA00022989"/>
    </source>
</evidence>
<keyword evidence="6" id="KW-0479">Metal-binding</keyword>
<feature type="transmembrane region" description="Helical" evidence="11">
    <location>
        <begin position="247"/>
        <end position="268"/>
    </location>
</feature>
<comment type="similarity">
    <text evidence="11">Belongs to the dicarboxylate/amino acid:cation symporter (DAACS) (TC 2.A.23) family.</text>
</comment>
<dbReference type="OrthoDB" id="5877963at2759"/>
<keyword evidence="7" id="KW-0029">Amino-acid transport</keyword>
<dbReference type="GO" id="GO:0046872">
    <property type="term" value="F:metal ion binding"/>
    <property type="evidence" value="ECO:0007669"/>
    <property type="project" value="UniProtKB-KW"/>
</dbReference>
<dbReference type="Pfam" id="PF00375">
    <property type="entry name" value="SDF"/>
    <property type="match status" value="1"/>
</dbReference>
<dbReference type="GO" id="GO:0033229">
    <property type="term" value="F:cysteine transmembrane transporter activity"/>
    <property type="evidence" value="ECO:0007669"/>
    <property type="project" value="TreeGrafter"/>
</dbReference>
<keyword evidence="2 11" id="KW-0813">Transport</keyword>
<dbReference type="Gene3D" id="1.10.3860.10">
    <property type="entry name" value="Sodium:dicarboxylate symporter"/>
    <property type="match status" value="1"/>
</dbReference>
<keyword evidence="11" id="KW-0769">Symport</keyword>
<feature type="transmembrane region" description="Helical" evidence="11">
    <location>
        <begin position="392"/>
        <end position="425"/>
    </location>
</feature>
<feature type="transmembrane region" description="Helical" evidence="11">
    <location>
        <begin position="321"/>
        <end position="345"/>
    </location>
</feature>
<feature type="transmembrane region" description="Helical" evidence="11">
    <location>
        <begin position="207"/>
        <end position="227"/>
    </location>
</feature>
<dbReference type="PANTHER" id="PTHR11958:SF109">
    <property type="entry name" value="EXCITATORY AMINO ACID TRANSPORTER 3"/>
    <property type="match status" value="1"/>
</dbReference>
<evidence type="ECO:0000256" key="7">
    <source>
        <dbReference type="ARBA" id="ARBA00022970"/>
    </source>
</evidence>
<evidence type="ECO:0000256" key="1">
    <source>
        <dbReference type="ARBA" id="ARBA00004651"/>
    </source>
</evidence>
<evidence type="ECO:0000256" key="4">
    <source>
        <dbReference type="ARBA" id="ARBA00022553"/>
    </source>
</evidence>